<dbReference type="InterPro" id="IPR044865">
    <property type="entry name" value="MRH_dom"/>
</dbReference>
<comment type="function">
    <text evidence="6">Probable lectin that binds selectively to improperly folded lumenal proteins. May function in endoplasmic reticulum quality control and endoplasmic reticulum-associated degradation (ERAD) of both non-glycosylated proteins and glycoproteins.</text>
</comment>
<dbReference type="InterPro" id="IPR009011">
    <property type="entry name" value="Man6P_isomerase_rcpt-bd_dom_sf"/>
</dbReference>
<keyword evidence="3" id="KW-0677">Repeat</keyword>
<protein>
    <recommendedName>
        <fullName evidence="7">Endoplasmic reticulum lectin 1</fullName>
    </recommendedName>
    <alternativeName>
        <fullName evidence="8">ER lectin</fullName>
    </alternativeName>
</protein>
<evidence type="ECO:0000256" key="3">
    <source>
        <dbReference type="ARBA" id="ARBA00022737"/>
    </source>
</evidence>
<dbReference type="SUPFAM" id="SSF50911">
    <property type="entry name" value="Mannose 6-phosphate receptor domain"/>
    <property type="match status" value="2"/>
</dbReference>
<evidence type="ECO:0000256" key="4">
    <source>
        <dbReference type="ARBA" id="ARBA00022824"/>
    </source>
</evidence>
<dbReference type="GO" id="GO:0030968">
    <property type="term" value="P:endoplasmic reticulum unfolded protein response"/>
    <property type="evidence" value="ECO:0007669"/>
    <property type="project" value="InterPro"/>
</dbReference>
<keyword evidence="4" id="KW-0256">Endoplasmic reticulum</keyword>
<feature type="domain" description="MRH" evidence="10">
    <location>
        <begin position="97"/>
        <end position="231"/>
    </location>
</feature>
<keyword evidence="9" id="KW-0472">Membrane</keyword>
<dbReference type="Proteomes" id="UP000655588">
    <property type="component" value="Unassembled WGS sequence"/>
</dbReference>
<evidence type="ECO:0000259" key="10">
    <source>
        <dbReference type="PROSITE" id="PS51914"/>
    </source>
</evidence>
<sequence length="541" mass="62548">MWTYCSVYNVLCIIAIVYGHNFRSFDDTVLFKINWPGKASSDLLESRTNVEPYIITTANKERYQCLIVDNSEQEQNYNEPYSGPNPIEILSPLFKQNTCSYRVESYWSYELCHGRYARQYHEDRDGKKVKTQEYYLGTFDKLQELKLLAEYAEREETRKSDIPVKKVDGINMPYVEIEMSDGTICDLTNKPRKIKVLYVCYQHGKHELFSLEEPSSCEYEVIVLSPWLCNHPDYKPQATGENEINCHPVENAPKKPRSLVAMEMESLKLRYQKVTDDKLQEVYAIFHVDKEGQDGEARVRVEIHPVGVIDKHNNIEDSINSLADQGISPAEVSPVKNFLSGKNCLHGVGIVLLTIFCNFVLYTMIYNYCKQGNGWWKYEFCYGRSVVQYHIERDGKKTIVNLGKFDKQKHLEWIAAHPHKKPKSPELRKQLSHFYSDGTICDKTGNPRQTEVLYASMFYRVKLKCVESHTASPSSVSLFLVEPKTCEYVLGVESPLICDILEYADENGLLSEKFEVNFEKLKTSAFHEYDDLDERIANGDD</sequence>
<feature type="domain" description="MRH" evidence="10">
    <location>
        <begin position="355"/>
        <end position="500"/>
    </location>
</feature>
<dbReference type="EMBL" id="WNWW01000365">
    <property type="protein sequence ID" value="KAF3425707.1"/>
    <property type="molecule type" value="Genomic_DNA"/>
</dbReference>
<accession>A0A833S9Z6</accession>
<keyword evidence="12" id="KW-1185">Reference proteome</keyword>
<reference evidence="11" key="1">
    <citation type="submission" date="2019-11" db="EMBL/GenBank/DDBJ databases">
        <title>The nuclear and mitochondrial genomes of Frieseomelitta varia - a highly eusocial stingless bee (Meliponini) with a permanently sterile worker caste.</title>
        <authorList>
            <person name="Freitas F.C.P."/>
            <person name="Lourenco A.P."/>
            <person name="Nunes F.M.F."/>
            <person name="Paschoal A.R."/>
            <person name="Abreu F.C.P."/>
            <person name="Barbin F.O."/>
            <person name="Bataglia L."/>
            <person name="Cardoso-Junior C.A.M."/>
            <person name="Cervoni M.S."/>
            <person name="Silva S.R."/>
            <person name="Dalarmi F."/>
            <person name="Del Lama M.A."/>
            <person name="Depintor T.S."/>
            <person name="Ferreira K.M."/>
            <person name="Goria P.S."/>
            <person name="Jaskot M.C."/>
            <person name="Lago D.C."/>
            <person name="Luna-Lucena D."/>
            <person name="Moda L.M."/>
            <person name="Nascimento L."/>
            <person name="Pedrino M."/>
            <person name="Rabico F.O."/>
            <person name="Sanches F.C."/>
            <person name="Santos D.E."/>
            <person name="Santos C.G."/>
            <person name="Vieira J."/>
            <person name="Lopes T.F."/>
            <person name="Barchuk A.R."/>
            <person name="Hartfelder K."/>
            <person name="Simoes Z.L.P."/>
            <person name="Bitondi M.M.G."/>
            <person name="Pinheiro D.G."/>
        </authorList>
    </citation>
    <scope>NUCLEOTIDE SEQUENCE</scope>
    <source>
        <strain evidence="11">USP_RPSP 00005682</strain>
        <tissue evidence="11">Whole individual</tissue>
    </source>
</reference>
<comment type="caution">
    <text evidence="11">The sequence shown here is derived from an EMBL/GenBank/DDBJ whole genome shotgun (WGS) entry which is preliminary data.</text>
</comment>
<evidence type="ECO:0000256" key="2">
    <source>
        <dbReference type="ARBA" id="ARBA00022729"/>
    </source>
</evidence>
<keyword evidence="9" id="KW-1133">Transmembrane helix</keyword>
<dbReference type="PROSITE" id="PS51914">
    <property type="entry name" value="MRH"/>
    <property type="match status" value="2"/>
</dbReference>
<feature type="transmembrane region" description="Helical" evidence="9">
    <location>
        <begin position="345"/>
        <end position="369"/>
    </location>
</feature>
<dbReference type="GO" id="GO:0030970">
    <property type="term" value="P:retrograde protein transport, ER to cytosol"/>
    <property type="evidence" value="ECO:0007669"/>
    <property type="project" value="TreeGrafter"/>
</dbReference>
<keyword evidence="5" id="KW-1015">Disulfide bond</keyword>
<evidence type="ECO:0000256" key="7">
    <source>
        <dbReference type="ARBA" id="ARBA00041108"/>
    </source>
</evidence>
<dbReference type="Pfam" id="PF07915">
    <property type="entry name" value="PRKCSH"/>
    <property type="match status" value="2"/>
</dbReference>
<dbReference type="InterPro" id="IPR045149">
    <property type="entry name" value="OS-9-like"/>
</dbReference>
<evidence type="ECO:0000256" key="1">
    <source>
        <dbReference type="ARBA" id="ARBA00004319"/>
    </source>
</evidence>
<evidence type="ECO:0000313" key="12">
    <source>
        <dbReference type="Proteomes" id="UP000655588"/>
    </source>
</evidence>
<dbReference type="AlphaFoldDB" id="A0A833S9Z6"/>
<dbReference type="FunFam" id="2.70.130.10:FF:000001">
    <property type="entry name" value="Endoplasmic reticulum lectin 1"/>
    <property type="match status" value="1"/>
</dbReference>
<dbReference type="FunFam" id="2.70.130.10:FF:000003">
    <property type="entry name" value="Endoplasmic reticulum lectin 1"/>
    <property type="match status" value="1"/>
</dbReference>
<evidence type="ECO:0000256" key="8">
    <source>
        <dbReference type="ARBA" id="ARBA00041661"/>
    </source>
</evidence>
<dbReference type="PANTHER" id="PTHR15414">
    <property type="entry name" value="OS-9-RELATED"/>
    <property type="match status" value="1"/>
</dbReference>
<comment type="subcellular location">
    <subcellularLocation>
        <location evidence="1">Endoplasmic reticulum lumen</location>
    </subcellularLocation>
</comment>
<evidence type="ECO:0000313" key="11">
    <source>
        <dbReference type="EMBL" id="KAF3425707.1"/>
    </source>
</evidence>
<dbReference type="PANTHER" id="PTHR15414:SF0">
    <property type="entry name" value="ENDOPLASMIC RETICULUM LECTIN 1"/>
    <property type="match status" value="1"/>
</dbReference>
<dbReference type="InterPro" id="IPR012913">
    <property type="entry name" value="OS9-like_dom"/>
</dbReference>
<keyword evidence="2" id="KW-0732">Signal</keyword>
<evidence type="ECO:0000256" key="9">
    <source>
        <dbReference type="SAM" id="Phobius"/>
    </source>
</evidence>
<dbReference type="Gene3D" id="2.70.130.10">
    <property type="entry name" value="Mannose-6-phosphate receptor binding domain"/>
    <property type="match status" value="2"/>
</dbReference>
<organism evidence="11 12">
    <name type="scientific">Frieseomelitta varia</name>
    <dbReference type="NCBI Taxonomy" id="561572"/>
    <lineage>
        <taxon>Eukaryota</taxon>
        <taxon>Metazoa</taxon>
        <taxon>Ecdysozoa</taxon>
        <taxon>Arthropoda</taxon>
        <taxon>Hexapoda</taxon>
        <taxon>Insecta</taxon>
        <taxon>Pterygota</taxon>
        <taxon>Neoptera</taxon>
        <taxon>Endopterygota</taxon>
        <taxon>Hymenoptera</taxon>
        <taxon>Apocrita</taxon>
        <taxon>Aculeata</taxon>
        <taxon>Apoidea</taxon>
        <taxon>Anthophila</taxon>
        <taxon>Apidae</taxon>
        <taxon>Frieseomelitta</taxon>
    </lineage>
</organism>
<keyword evidence="9" id="KW-0812">Transmembrane</keyword>
<gene>
    <name evidence="11" type="ORF">E2986_00816</name>
</gene>
<evidence type="ECO:0000256" key="6">
    <source>
        <dbReference type="ARBA" id="ARBA00037585"/>
    </source>
</evidence>
<evidence type="ECO:0000256" key="5">
    <source>
        <dbReference type="ARBA" id="ARBA00023157"/>
    </source>
</evidence>
<dbReference type="GO" id="GO:0005788">
    <property type="term" value="C:endoplasmic reticulum lumen"/>
    <property type="evidence" value="ECO:0007669"/>
    <property type="project" value="UniProtKB-SubCell"/>
</dbReference>
<name>A0A833S9Z6_9HYME</name>
<proteinExistence type="predicted"/>